<dbReference type="SUPFAM" id="SSF53850">
    <property type="entry name" value="Periplasmic binding protein-like II"/>
    <property type="match status" value="1"/>
</dbReference>
<dbReference type="Pfam" id="PF13416">
    <property type="entry name" value="SBP_bac_8"/>
    <property type="match status" value="1"/>
</dbReference>
<dbReference type="Proteomes" id="UP000562984">
    <property type="component" value="Unassembled WGS sequence"/>
</dbReference>
<dbReference type="PANTHER" id="PTHR30061:SF50">
    <property type="entry name" value="MALTOSE_MALTODEXTRIN-BINDING PERIPLASMIC PROTEIN"/>
    <property type="match status" value="1"/>
</dbReference>
<dbReference type="InterPro" id="IPR006059">
    <property type="entry name" value="SBP"/>
</dbReference>
<reference evidence="4 5" key="1">
    <citation type="submission" date="2020-05" db="EMBL/GenBank/DDBJ databases">
        <title>Nakamurella sp. DB0629 isolated from air conditioner.</title>
        <authorList>
            <person name="Kim D.H."/>
            <person name="Kim D.-U."/>
        </authorList>
    </citation>
    <scope>NUCLEOTIDE SEQUENCE [LARGE SCALE GENOMIC DNA]</scope>
    <source>
        <strain evidence="4 5">DB0629</strain>
    </source>
</reference>
<name>A0A849AGH2_9ACTN</name>
<keyword evidence="3" id="KW-0732">Signal</keyword>
<sequence>MLRSKPLAAVAAGLGLIVTGCSGGDGSAGGGTTAGVVELSVSTGFTGGDAPGYEQIVKDFNASHQNIKVTMSAEPWDTIAQKLPSAWMTGQGPDIAAPSSDPNVIAQYVKTQSVLPITLTGDGDSKVNVDKFASNLVDEFTYDGKLYAVPANYATLSLYYNKALFAAAGVKPPTTVAELKSAAKALTKDGTYGLVLADNNTIPMWPVLQWLEGGDIVDGKNCSVLNTAAGRSSLQPWVGLVADDKVSPVGLTGAEADALFSAGKAAMEINGPWAAAGYKKAGIDLGIIKVPLDTNGKSVTLGSTVPLAISAKTKYPEQAQEFLAYWTSKTAQKKFSLTTGFPSLRTDLADDPELRADPVVSVFSAQVPGARLYLPKVPNATQVDSEAYVTMIGSLTRGTALNDATDSASAKIDELTGCSGT</sequence>
<evidence type="ECO:0000256" key="3">
    <source>
        <dbReference type="ARBA" id="ARBA00022729"/>
    </source>
</evidence>
<evidence type="ECO:0000313" key="5">
    <source>
        <dbReference type="Proteomes" id="UP000562984"/>
    </source>
</evidence>
<dbReference type="GO" id="GO:1901982">
    <property type="term" value="F:maltose binding"/>
    <property type="evidence" value="ECO:0007669"/>
    <property type="project" value="TreeGrafter"/>
</dbReference>
<comment type="caution">
    <text evidence="4">The sequence shown here is derived from an EMBL/GenBank/DDBJ whole genome shotgun (WGS) entry which is preliminary data.</text>
</comment>
<dbReference type="GO" id="GO:0055052">
    <property type="term" value="C:ATP-binding cassette (ABC) transporter complex, substrate-binding subunit-containing"/>
    <property type="evidence" value="ECO:0007669"/>
    <property type="project" value="TreeGrafter"/>
</dbReference>
<dbReference type="PROSITE" id="PS51257">
    <property type="entry name" value="PROKAR_LIPOPROTEIN"/>
    <property type="match status" value="1"/>
</dbReference>
<dbReference type="Gene3D" id="3.40.190.10">
    <property type="entry name" value="Periplasmic binding protein-like II"/>
    <property type="match status" value="1"/>
</dbReference>
<dbReference type="GO" id="GO:0042956">
    <property type="term" value="P:maltodextrin transmembrane transport"/>
    <property type="evidence" value="ECO:0007669"/>
    <property type="project" value="TreeGrafter"/>
</dbReference>
<evidence type="ECO:0000313" key="4">
    <source>
        <dbReference type="EMBL" id="NNG37540.1"/>
    </source>
</evidence>
<dbReference type="EMBL" id="JABEND010000015">
    <property type="protein sequence ID" value="NNG37540.1"/>
    <property type="molecule type" value="Genomic_DNA"/>
</dbReference>
<organism evidence="4 5">
    <name type="scientific">Nakamurella aerolata</name>
    <dbReference type="NCBI Taxonomy" id="1656892"/>
    <lineage>
        <taxon>Bacteria</taxon>
        <taxon>Bacillati</taxon>
        <taxon>Actinomycetota</taxon>
        <taxon>Actinomycetes</taxon>
        <taxon>Nakamurellales</taxon>
        <taxon>Nakamurellaceae</taxon>
        <taxon>Nakamurella</taxon>
    </lineage>
</organism>
<accession>A0A849AGH2</accession>
<protein>
    <submittedName>
        <fullName evidence="4">ABC transporter substrate-binding protein</fullName>
    </submittedName>
</protein>
<gene>
    <name evidence="4" type="ORF">HKD39_17920</name>
</gene>
<proteinExistence type="inferred from homology"/>
<dbReference type="PANTHER" id="PTHR30061">
    <property type="entry name" value="MALTOSE-BINDING PERIPLASMIC PROTEIN"/>
    <property type="match status" value="1"/>
</dbReference>
<keyword evidence="5" id="KW-1185">Reference proteome</keyword>
<evidence type="ECO:0000256" key="1">
    <source>
        <dbReference type="ARBA" id="ARBA00008520"/>
    </source>
</evidence>
<comment type="similarity">
    <text evidence="1">Belongs to the bacterial solute-binding protein 1 family.</text>
</comment>
<dbReference type="AlphaFoldDB" id="A0A849AGH2"/>
<evidence type="ECO:0000256" key="2">
    <source>
        <dbReference type="ARBA" id="ARBA00022448"/>
    </source>
</evidence>
<dbReference type="CDD" id="cd14748">
    <property type="entry name" value="PBP2_UgpB"/>
    <property type="match status" value="1"/>
</dbReference>
<keyword evidence="2" id="KW-0813">Transport</keyword>
<dbReference type="GO" id="GO:0015768">
    <property type="term" value="P:maltose transport"/>
    <property type="evidence" value="ECO:0007669"/>
    <property type="project" value="TreeGrafter"/>
</dbReference>